<dbReference type="PANTHER" id="PTHR46458:SF1">
    <property type="entry name" value="GEO09476P1"/>
    <property type="match status" value="1"/>
</dbReference>
<evidence type="ECO:0000256" key="4">
    <source>
        <dbReference type="ARBA" id="ARBA00022621"/>
    </source>
</evidence>
<name>A0AAN8PY74_PATCE</name>
<keyword evidence="7" id="KW-0514">Muscle protein</keyword>
<dbReference type="InterPro" id="IPR012292">
    <property type="entry name" value="Globin/Proto"/>
</dbReference>
<reference evidence="11 12" key="1">
    <citation type="submission" date="2024-01" db="EMBL/GenBank/DDBJ databases">
        <title>The genome of the rayed Mediterranean limpet Patella caerulea (Linnaeus, 1758).</title>
        <authorList>
            <person name="Anh-Thu Weber A."/>
            <person name="Halstead-Nussloch G."/>
        </authorList>
    </citation>
    <scope>NUCLEOTIDE SEQUENCE [LARGE SCALE GENOMIC DNA]</scope>
    <source>
        <strain evidence="11">AATW-2023a</strain>
        <tissue evidence="11">Whole specimen</tissue>
    </source>
</reference>
<evidence type="ECO:0000313" key="12">
    <source>
        <dbReference type="Proteomes" id="UP001347796"/>
    </source>
</evidence>
<dbReference type="PROSITE" id="PS01033">
    <property type="entry name" value="GLOBIN"/>
    <property type="match status" value="1"/>
</dbReference>
<dbReference type="InterPro" id="IPR044399">
    <property type="entry name" value="Mb-like_M"/>
</dbReference>
<evidence type="ECO:0000259" key="10">
    <source>
        <dbReference type="PROSITE" id="PS01033"/>
    </source>
</evidence>
<comment type="similarity">
    <text evidence="9">Belongs to the globin family.</text>
</comment>
<dbReference type="AlphaFoldDB" id="A0AAN8PY74"/>
<dbReference type="PANTHER" id="PTHR46458">
    <property type="entry name" value="BLR2807 PROTEIN"/>
    <property type="match status" value="1"/>
</dbReference>
<evidence type="ECO:0000256" key="9">
    <source>
        <dbReference type="RuleBase" id="RU000356"/>
    </source>
</evidence>
<accession>A0AAN8PY74</accession>
<dbReference type="PRINTS" id="PR00188">
    <property type="entry name" value="PLANTGLOBIN"/>
</dbReference>
<dbReference type="CDD" id="cd01040">
    <property type="entry name" value="Mb-like"/>
    <property type="match status" value="1"/>
</dbReference>
<feature type="domain" description="Globin" evidence="10">
    <location>
        <begin position="24"/>
        <end position="175"/>
    </location>
</feature>
<keyword evidence="2 9" id="KW-0813">Transport</keyword>
<evidence type="ECO:0000256" key="3">
    <source>
        <dbReference type="ARBA" id="ARBA00022617"/>
    </source>
</evidence>
<proteinExistence type="inferred from homology"/>
<sequence>MGNTVTSSISCLDDRTNQTQLGAYLTPKQIKLVQDSWNLINDDLPKIGVTVFLRFFETEPDMKALFPKIVQMNDSNQLEWQMDREMLQKHAVTVMEGLGAAVESLEDSDFLNSVMVSIGQTHVRRNVKPQYVKRLWPSLHYGLGVVLGEHYTKEVSEAWRKVYIYISAQMTKGMKNPDMKMNDELS</sequence>
<keyword evidence="4 9" id="KW-0561">Oxygen transport</keyword>
<dbReference type="EMBL" id="JAZGQO010000007">
    <property type="protein sequence ID" value="KAK6181481.1"/>
    <property type="molecule type" value="Genomic_DNA"/>
</dbReference>
<keyword evidence="5" id="KW-0479">Metal-binding</keyword>
<evidence type="ECO:0000256" key="6">
    <source>
        <dbReference type="ARBA" id="ARBA00023004"/>
    </source>
</evidence>
<keyword evidence="6" id="KW-0408">Iron</keyword>
<dbReference type="SUPFAM" id="SSF46458">
    <property type="entry name" value="Globin-like"/>
    <property type="match status" value="1"/>
</dbReference>
<evidence type="ECO:0000256" key="5">
    <source>
        <dbReference type="ARBA" id="ARBA00022723"/>
    </source>
</evidence>
<dbReference type="GO" id="GO:0020037">
    <property type="term" value="F:heme binding"/>
    <property type="evidence" value="ECO:0007669"/>
    <property type="project" value="InterPro"/>
</dbReference>
<dbReference type="InterPro" id="IPR050532">
    <property type="entry name" value="Globin-like_OT"/>
</dbReference>
<keyword evidence="12" id="KW-1185">Reference proteome</keyword>
<keyword evidence="3 9" id="KW-0349">Heme</keyword>
<evidence type="ECO:0000256" key="7">
    <source>
        <dbReference type="ARBA" id="ARBA00023179"/>
    </source>
</evidence>
<dbReference type="Pfam" id="PF00042">
    <property type="entry name" value="Globin"/>
    <property type="match status" value="1"/>
</dbReference>
<evidence type="ECO:0000313" key="11">
    <source>
        <dbReference type="EMBL" id="KAK6181481.1"/>
    </source>
</evidence>
<dbReference type="Proteomes" id="UP001347796">
    <property type="component" value="Unassembled WGS sequence"/>
</dbReference>
<dbReference type="GO" id="GO:0046872">
    <property type="term" value="F:metal ion binding"/>
    <property type="evidence" value="ECO:0007669"/>
    <property type="project" value="UniProtKB-KW"/>
</dbReference>
<dbReference type="GO" id="GO:0019825">
    <property type="term" value="F:oxygen binding"/>
    <property type="evidence" value="ECO:0007669"/>
    <property type="project" value="InterPro"/>
</dbReference>
<evidence type="ECO:0000256" key="2">
    <source>
        <dbReference type="ARBA" id="ARBA00022448"/>
    </source>
</evidence>
<dbReference type="Gene3D" id="1.10.490.10">
    <property type="entry name" value="Globins"/>
    <property type="match status" value="1"/>
</dbReference>
<organism evidence="11 12">
    <name type="scientific">Patella caerulea</name>
    <name type="common">Rayed Mediterranean limpet</name>
    <dbReference type="NCBI Taxonomy" id="87958"/>
    <lineage>
        <taxon>Eukaryota</taxon>
        <taxon>Metazoa</taxon>
        <taxon>Spiralia</taxon>
        <taxon>Lophotrochozoa</taxon>
        <taxon>Mollusca</taxon>
        <taxon>Gastropoda</taxon>
        <taxon>Patellogastropoda</taxon>
        <taxon>Patelloidea</taxon>
        <taxon>Patellidae</taxon>
        <taxon>Patella</taxon>
    </lineage>
</organism>
<protein>
    <recommendedName>
        <fullName evidence="1">Globin</fullName>
    </recommendedName>
    <alternativeName>
        <fullName evidence="8">Myoglobin</fullName>
    </alternativeName>
</protein>
<dbReference type="GO" id="GO:0005344">
    <property type="term" value="F:oxygen carrier activity"/>
    <property type="evidence" value="ECO:0007669"/>
    <property type="project" value="UniProtKB-KW"/>
</dbReference>
<evidence type="ECO:0000256" key="1">
    <source>
        <dbReference type="ARBA" id="ARBA00013895"/>
    </source>
</evidence>
<evidence type="ECO:0000256" key="8">
    <source>
        <dbReference type="ARBA" id="ARBA00030087"/>
    </source>
</evidence>
<dbReference type="InterPro" id="IPR009050">
    <property type="entry name" value="Globin-like_sf"/>
</dbReference>
<comment type="caution">
    <text evidence="11">The sequence shown here is derived from an EMBL/GenBank/DDBJ whole genome shotgun (WGS) entry which is preliminary data.</text>
</comment>
<dbReference type="InterPro" id="IPR000971">
    <property type="entry name" value="Globin"/>
</dbReference>
<gene>
    <name evidence="11" type="ORF">SNE40_009323</name>
</gene>